<name>A0ABQ8SMF5_PERAM</name>
<evidence type="ECO:0000313" key="1">
    <source>
        <dbReference type="EMBL" id="KAJ4435019.1"/>
    </source>
</evidence>
<protein>
    <submittedName>
        <fullName evidence="1">Uncharacterized protein</fullName>
    </submittedName>
</protein>
<proteinExistence type="predicted"/>
<comment type="caution">
    <text evidence="1">The sequence shown here is derived from an EMBL/GenBank/DDBJ whole genome shotgun (WGS) entry which is preliminary data.</text>
</comment>
<dbReference type="EMBL" id="JAJSOF020000025">
    <property type="protein sequence ID" value="KAJ4435019.1"/>
    <property type="molecule type" value="Genomic_DNA"/>
</dbReference>
<reference evidence="1 2" key="1">
    <citation type="journal article" date="2022" name="Allergy">
        <title>Genome assembly and annotation of Periplaneta americana reveal a comprehensive cockroach allergen profile.</title>
        <authorList>
            <person name="Wang L."/>
            <person name="Xiong Q."/>
            <person name="Saelim N."/>
            <person name="Wang L."/>
            <person name="Nong W."/>
            <person name="Wan A.T."/>
            <person name="Shi M."/>
            <person name="Liu X."/>
            <person name="Cao Q."/>
            <person name="Hui J.H.L."/>
            <person name="Sookrung N."/>
            <person name="Leung T.F."/>
            <person name="Tungtrongchitr A."/>
            <person name="Tsui S.K.W."/>
        </authorList>
    </citation>
    <scope>NUCLEOTIDE SEQUENCE [LARGE SCALE GENOMIC DNA]</scope>
    <source>
        <strain evidence="1">PWHHKU_190912</strain>
    </source>
</reference>
<sequence>MCGLMKSSHAPEETRHQHRFSINLRAGILGDRLRAIRAATDNYVACARYQDFLINVLPILLEYVSCQQRLQMWFMHDGTPAHFFRSEREQVTLTFQDRLIDWGGPKPWPARSSNLNPLDLWLSRTTSEARCPPSIVMHLGSYDRKRNPVAKASYSGWEDHRANHTIPPFWVDDRPPLLRHVGVRPAAS</sequence>
<accession>A0ABQ8SMF5</accession>
<gene>
    <name evidence="1" type="ORF">ANN_23592</name>
</gene>
<evidence type="ECO:0000313" key="2">
    <source>
        <dbReference type="Proteomes" id="UP001148838"/>
    </source>
</evidence>
<organism evidence="1 2">
    <name type="scientific">Periplaneta americana</name>
    <name type="common">American cockroach</name>
    <name type="synonym">Blatta americana</name>
    <dbReference type="NCBI Taxonomy" id="6978"/>
    <lineage>
        <taxon>Eukaryota</taxon>
        <taxon>Metazoa</taxon>
        <taxon>Ecdysozoa</taxon>
        <taxon>Arthropoda</taxon>
        <taxon>Hexapoda</taxon>
        <taxon>Insecta</taxon>
        <taxon>Pterygota</taxon>
        <taxon>Neoptera</taxon>
        <taxon>Polyneoptera</taxon>
        <taxon>Dictyoptera</taxon>
        <taxon>Blattodea</taxon>
        <taxon>Blattoidea</taxon>
        <taxon>Blattidae</taxon>
        <taxon>Blattinae</taxon>
        <taxon>Periplaneta</taxon>
    </lineage>
</organism>
<dbReference type="Proteomes" id="UP001148838">
    <property type="component" value="Unassembled WGS sequence"/>
</dbReference>
<dbReference type="InterPro" id="IPR036397">
    <property type="entry name" value="RNaseH_sf"/>
</dbReference>
<dbReference type="Gene3D" id="3.30.420.10">
    <property type="entry name" value="Ribonuclease H-like superfamily/Ribonuclease H"/>
    <property type="match status" value="1"/>
</dbReference>
<keyword evidence="2" id="KW-1185">Reference proteome</keyword>
<dbReference type="PANTHER" id="PTHR47326">
    <property type="entry name" value="TRANSPOSABLE ELEMENT TC3 TRANSPOSASE-LIKE PROTEIN"/>
    <property type="match status" value="1"/>
</dbReference>
<dbReference type="PANTHER" id="PTHR47326:SF1">
    <property type="entry name" value="HTH PSQ-TYPE DOMAIN-CONTAINING PROTEIN"/>
    <property type="match status" value="1"/>
</dbReference>